<name>A0ABQ4E4I1_9ACTN</name>
<dbReference type="PANTHER" id="PTHR43807">
    <property type="entry name" value="FI04487P"/>
    <property type="match status" value="1"/>
</dbReference>
<keyword evidence="3" id="KW-0808">Transferase</keyword>
<evidence type="ECO:0000259" key="5">
    <source>
        <dbReference type="Pfam" id="PF00155"/>
    </source>
</evidence>
<evidence type="ECO:0000256" key="3">
    <source>
        <dbReference type="ARBA" id="ARBA00022679"/>
    </source>
</evidence>
<evidence type="ECO:0000256" key="2">
    <source>
        <dbReference type="ARBA" id="ARBA00022576"/>
    </source>
</evidence>
<dbReference type="SUPFAM" id="SSF53383">
    <property type="entry name" value="PLP-dependent transferases"/>
    <property type="match status" value="1"/>
</dbReference>
<dbReference type="EMBL" id="BONW01000021">
    <property type="protein sequence ID" value="GIG89614.1"/>
    <property type="molecule type" value="Genomic_DNA"/>
</dbReference>
<dbReference type="NCBIfam" id="NF005855">
    <property type="entry name" value="PRK07777.1"/>
    <property type="match status" value="1"/>
</dbReference>
<dbReference type="Gene3D" id="3.40.640.10">
    <property type="entry name" value="Type I PLP-dependent aspartate aminotransferase-like (Major domain)"/>
    <property type="match status" value="1"/>
</dbReference>
<comment type="caution">
    <text evidence="6">The sequence shown here is derived from an EMBL/GenBank/DDBJ whole genome shotgun (WGS) entry which is preliminary data.</text>
</comment>
<dbReference type="CDD" id="cd00609">
    <property type="entry name" value="AAT_like"/>
    <property type="match status" value="1"/>
</dbReference>
<dbReference type="Gene3D" id="3.90.1150.10">
    <property type="entry name" value="Aspartate Aminotransferase, domain 1"/>
    <property type="match status" value="1"/>
</dbReference>
<dbReference type="InterPro" id="IPR015422">
    <property type="entry name" value="PyrdxlP-dep_Trfase_small"/>
</dbReference>
<evidence type="ECO:0000313" key="6">
    <source>
        <dbReference type="EMBL" id="GIG89614.1"/>
    </source>
</evidence>
<keyword evidence="2 6" id="KW-0032">Aminotransferase</keyword>
<evidence type="ECO:0000256" key="1">
    <source>
        <dbReference type="ARBA" id="ARBA00001933"/>
    </source>
</evidence>
<feature type="domain" description="Aminotransferase class I/classII large" evidence="5">
    <location>
        <begin position="22"/>
        <end position="378"/>
    </location>
</feature>
<reference evidence="6 7" key="1">
    <citation type="submission" date="2021-01" db="EMBL/GenBank/DDBJ databases">
        <title>Whole genome shotgun sequence of Plantactinospora endophytica NBRC 110450.</title>
        <authorList>
            <person name="Komaki H."/>
            <person name="Tamura T."/>
        </authorList>
    </citation>
    <scope>NUCLEOTIDE SEQUENCE [LARGE SCALE GENOMIC DNA]</scope>
    <source>
        <strain evidence="6 7">NBRC 110450</strain>
    </source>
</reference>
<comment type="cofactor">
    <cofactor evidence="1">
        <name>pyridoxal 5'-phosphate</name>
        <dbReference type="ChEBI" id="CHEBI:597326"/>
    </cofactor>
</comment>
<dbReference type="PANTHER" id="PTHR43807:SF20">
    <property type="entry name" value="FI04487P"/>
    <property type="match status" value="1"/>
</dbReference>
<dbReference type="InterPro" id="IPR015421">
    <property type="entry name" value="PyrdxlP-dep_Trfase_major"/>
</dbReference>
<gene>
    <name evidence="6" type="ORF">Pen02_45500</name>
</gene>
<keyword evidence="4" id="KW-0663">Pyridoxal phosphate</keyword>
<keyword evidence="7" id="KW-1185">Reference proteome</keyword>
<evidence type="ECO:0000313" key="7">
    <source>
        <dbReference type="Proteomes" id="UP000646749"/>
    </source>
</evidence>
<dbReference type="InterPro" id="IPR015424">
    <property type="entry name" value="PyrdxlP-dep_Trfase"/>
</dbReference>
<sequence>MRPFGTTIFAEMSALAVRTGAVNLGQGFPDTDGPAEMLAAAADALRGGQNQYPPGPGIPALRAAIAAHQRRFWGLDYDPDGQVLVTAGATEAIAAAILGLCEPGDEVVCFEPYYDSYAASIALAGAVRRPVTLRPTDDGRYAFDPAELRAAFGPRTRLLLLNSPHNPTGKVFDADELALVAKLCQEYDTLAVTDEVYEHLVFTDAGSPHIPLATLPGMWERTLRVSSAGKTFSCTGWKIGWASGPAPLVAATMRVKQFLTFTSGAPLQPAVAVALALPDSYFDGFRADLQARRDQLSAGLVEAGFRVLAPEGTYFVTADITGLGGRDGVEFCRTLPERCGVVAVPTQVFYDDVEAGRRLVRFAFCKRPEVLAEAVTRLRALGGTLA</sequence>
<proteinExistence type="predicted"/>
<organism evidence="6 7">
    <name type="scientific">Plantactinospora endophytica</name>
    <dbReference type="NCBI Taxonomy" id="673535"/>
    <lineage>
        <taxon>Bacteria</taxon>
        <taxon>Bacillati</taxon>
        <taxon>Actinomycetota</taxon>
        <taxon>Actinomycetes</taxon>
        <taxon>Micromonosporales</taxon>
        <taxon>Micromonosporaceae</taxon>
        <taxon>Plantactinospora</taxon>
    </lineage>
</organism>
<dbReference type="Pfam" id="PF00155">
    <property type="entry name" value="Aminotran_1_2"/>
    <property type="match status" value="1"/>
</dbReference>
<dbReference type="GO" id="GO:0008483">
    <property type="term" value="F:transaminase activity"/>
    <property type="evidence" value="ECO:0007669"/>
    <property type="project" value="UniProtKB-KW"/>
</dbReference>
<dbReference type="InterPro" id="IPR051326">
    <property type="entry name" value="Kynurenine-oxoglutarate_AT"/>
</dbReference>
<dbReference type="InterPro" id="IPR004839">
    <property type="entry name" value="Aminotransferase_I/II_large"/>
</dbReference>
<protein>
    <submittedName>
        <fullName evidence="6">Aminotransferase</fullName>
    </submittedName>
</protein>
<evidence type="ECO:0000256" key="4">
    <source>
        <dbReference type="ARBA" id="ARBA00022898"/>
    </source>
</evidence>
<dbReference type="Proteomes" id="UP000646749">
    <property type="component" value="Unassembled WGS sequence"/>
</dbReference>
<accession>A0ABQ4E4I1</accession>